<evidence type="ECO:0000313" key="2">
    <source>
        <dbReference type="Proteomes" id="UP000736787"/>
    </source>
</evidence>
<sequence length="55" mass="5790">MRIEVLLAATNADCDQWAQRDSLTVGDDVLRAALQDRSTSLPSAASSAFSDPGVP</sequence>
<dbReference type="Proteomes" id="UP000736787">
    <property type="component" value="Unassembled WGS sequence"/>
</dbReference>
<proteinExistence type="predicted"/>
<dbReference type="AlphaFoldDB" id="A0A8T1B8E5"/>
<evidence type="ECO:0000313" key="1">
    <source>
        <dbReference type="EMBL" id="KAG2896444.1"/>
    </source>
</evidence>
<reference evidence="1" key="1">
    <citation type="submission" date="2018-10" db="EMBL/GenBank/DDBJ databases">
        <title>Effector identification in a new, highly contiguous assembly of the strawberry crown rot pathogen Phytophthora cactorum.</title>
        <authorList>
            <person name="Armitage A.D."/>
            <person name="Nellist C.F."/>
            <person name="Bates H."/>
            <person name="Vickerstaff R.J."/>
            <person name="Harrison R.J."/>
        </authorList>
    </citation>
    <scope>NUCLEOTIDE SEQUENCE</scope>
    <source>
        <strain evidence="1">4040</strain>
    </source>
</reference>
<protein>
    <submittedName>
        <fullName evidence="1">Uncharacterized protein</fullName>
    </submittedName>
</protein>
<organism evidence="1 2">
    <name type="scientific">Phytophthora cactorum</name>
    <dbReference type="NCBI Taxonomy" id="29920"/>
    <lineage>
        <taxon>Eukaryota</taxon>
        <taxon>Sar</taxon>
        <taxon>Stramenopiles</taxon>
        <taxon>Oomycota</taxon>
        <taxon>Peronosporomycetes</taxon>
        <taxon>Peronosporales</taxon>
        <taxon>Peronosporaceae</taxon>
        <taxon>Phytophthora</taxon>
    </lineage>
</organism>
<gene>
    <name evidence="1" type="ORF">PC117_g23000</name>
</gene>
<accession>A0A8T1B8E5</accession>
<comment type="caution">
    <text evidence="1">The sequence shown here is derived from an EMBL/GenBank/DDBJ whole genome shotgun (WGS) entry which is preliminary data.</text>
</comment>
<dbReference type="EMBL" id="RCMK01001340">
    <property type="protein sequence ID" value="KAG2896444.1"/>
    <property type="molecule type" value="Genomic_DNA"/>
</dbReference>
<name>A0A8T1B8E5_9STRA</name>